<organism evidence="2 3">
    <name type="scientific">Maudiozyma exigua</name>
    <name type="common">Yeast</name>
    <name type="synonym">Kazachstania exigua</name>
    <dbReference type="NCBI Taxonomy" id="34358"/>
    <lineage>
        <taxon>Eukaryota</taxon>
        <taxon>Fungi</taxon>
        <taxon>Dikarya</taxon>
        <taxon>Ascomycota</taxon>
        <taxon>Saccharomycotina</taxon>
        <taxon>Saccharomycetes</taxon>
        <taxon>Saccharomycetales</taxon>
        <taxon>Saccharomycetaceae</taxon>
        <taxon>Maudiozyma</taxon>
    </lineage>
</organism>
<accession>A0A9P6VX96</accession>
<proteinExistence type="predicted"/>
<comment type="caution">
    <text evidence="2">The sequence shown here is derived from an EMBL/GenBank/DDBJ whole genome shotgun (WGS) entry which is preliminary data.</text>
</comment>
<dbReference type="EMBL" id="PUHR01000257">
    <property type="protein sequence ID" value="KAG0656490.1"/>
    <property type="molecule type" value="Genomic_DNA"/>
</dbReference>
<evidence type="ECO:0000313" key="2">
    <source>
        <dbReference type="EMBL" id="KAG0656490.1"/>
    </source>
</evidence>
<dbReference type="OrthoDB" id="4035094at2759"/>
<dbReference type="Proteomes" id="UP000750334">
    <property type="component" value="Unassembled WGS sequence"/>
</dbReference>
<protein>
    <submittedName>
        <fullName evidence="2">Uncharacterized protein</fullName>
    </submittedName>
</protein>
<gene>
    <name evidence="2" type="ORF">C6P45_002660</name>
</gene>
<reference evidence="2 3" key="1">
    <citation type="submission" date="2020-11" db="EMBL/GenBank/DDBJ databases">
        <title>Kefir isolates.</title>
        <authorList>
            <person name="Marcisauskas S."/>
            <person name="Kim Y."/>
            <person name="Blasche S."/>
        </authorList>
    </citation>
    <scope>NUCLEOTIDE SEQUENCE [LARGE SCALE GENOMIC DNA]</scope>
    <source>
        <strain evidence="2 3">OG2</strain>
    </source>
</reference>
<feature type="region of interest" description="Disordered" evidence="1">
    <location>
        <begin position="1"/>
        <end position="21"/>
    </location>
</feature>
<evidence type="ECO:0000256" key="1">
    <source>
        <dbReference type="SAM" id="MobiDB-lite"/>
    </source>
</evidence>
<evidence type="ECO:0000313" key="3">
    <source>
        <dbReference type="Proteomes" id="UP000750334"/>
    </source>
</evidence>
<keyword evidence="3" id="KW-1185">Reference proteome</keyword>
<sequence length="320" mass="37573">MCDAEINNNKPYKTKGNLPGTYQLTMSTPMERRKLKFSTAKRDEIQNNLLKDAALLSRSQGTNTQLESLKTDHKKREQLLRQIKNETNDSNIEHGLRKLREIIVSIIPGSRNDKRFLSFAEDVYIMSYEFFFKRKEWGKLGGIVLEFFKDNLLDAYYNKGFLQVYVLYLSHIENNLTKSMEELLRINSNELIDENRYILDLSVIYCRKTQSPRNWFRILQESQLQKRYGRAYQLIVDSGKVNEMQERSYKIASVSYNQLGMETFEQQWLLQIPMSTHLRKGIASTFVIRENKDGTSTIMFKQRISKTNMNQINSQAPLSN</sequence>
<feature type="compositionally biased region" description="Polar residues" evidence="1">
    <location>
        <begin position="1"/>
        <end position="11"/>
    </location>
</feature>
<name>A0A9P6VX96_MAUEX</name>
<dbReference type="AlphaFoldDB" id="A0A9P6VX96"/>